<dbReference type="PROSITE" id="PS00622">
    <property type="entry name" value="HTH_LUXR_1"/>
    <property type="match status" value="1"/>
</dbReference>
<dbReference type="Gene3D" id="1.10.10.10">
    <property type="entry name" value="Winged helix-like DNA-binding domain superfamily/Winged helix DNA-binding domain"/>
    <property type="match status" value="1"/>
</dbReference>
<keyword evidence="2" id="KW-0238">DNA-binding</keyword>
<dbReference type="GO" id="GO:0003677">
    <property type="term" value="F:DNA binding"/>
    <property type="evidence" value="ECO:0007669"/>
    <property type="project" value="UniProtKB-KW"/>
</dbReference>
<dbReference type="SMART" id="SM00421">
    <property type="entry name" value="HTH_LUXR"/>
    <property type="match status" value="1"/>
</dbReference>
<dbReference type="EMBL" id="VSSQ01039370">
    <property type="protein sequence ID" value="MPM92435.1"/>
    <property type="molecule type" value="Genomic_DNA"/>
</dbReference>
<dbReference type="PANTHER" id="PTHR44688:SF16">
    <property type="entry name" value="DNA-BINDING TRANSCRIPTIONAL ACTIVATOR DEVR_DOSR"/>
    <property type="match status" value="1"/>
</dbReference>
<gene>
    <name evidence="5" type="ORF">SDC9_139570</name>
</gene>
<dbReference type="PANTHER" id="PTHR44688">
    <property type="entry name" value="DNA-BINDING TRANSCRIPTIONAL ACTIVATOR DEVR_DOSR"/>
    <property type="match status" value="1"/>
</dbReference>
<keyword evidence="3" id="KW-0804">Transcription</keyword>
<sequence length="78" mass="8221">MALCGYAAPELQAPDELSARELQVLQQLALGITNREIAANLCISPATVKTHVLSIFGKLGVSSRMMAVEAGRTNGLLP</sequence>
<protein>
    <recommendedName>
        <fullName evidence="4">HTH luxR-type domain-containing protein</fullName>
    </recommendedName>
</protein>
<dbReference type="PROSITE" id="PS50043">
    <property type="entry name" value="HTH_LUXR_2"/>
    <property type="match status" value="1"/>
</dbReference>
<accession>A0A645DT34</accession>
<dbReference type="Pfam" id="PF00196">
    <property type="entry name" value="GerE"/>
    <property type="match status" value="1"/>
</dbReference>
<comment type="caution">
    <text evidence="5">The sequence shown here is derived from an EMBL/GenBank/DDBJ whole genome shotgun (WGS) entry which is preliminary data.</text>
</comment>
<evidence type="ECO:0000313" key="5">
    <source>
        <dbReference type="EMBL" id="MPM92435.1"/>
    </source>
</evidence>
<dbReference type="GO" id="GO:0006355">
    <property type="term" value="P:regulation of DNA-templated transcription"/>
    <property type="evidence" value="ECO:0007669"/>
    <property type="project" value="InterPro"/>
</dbReference>
<dbReference type="InterPro" id="IPR016032">
    <property type="entry name" value="Sig_transdc_resp-reg_C-effctor"/>
</dbReference>
<keyword evidence="1" id="KW-0805">Transcription regulation</keyword>
<dbReference type="PRINTS" id="PR00038">
    <property type="entry name" value="HTHLUXR"/>
</dbReference>
<proteinExistence type="predicted"/>
<evidence type="ECO:0000256" key="3">
    <source>
        <dbReference type="ARBA" id="ARBA00023163"/>
    </source>
</evidence>
<dbReference type="InterPro" id="IPR036388">
    <property type="entry name" value="WH-like_DNA-bd_sf"/>
</dbReference>
<dbReference type="AlphaFoldDB" id="A0A645DT34"/>
<feature type="domain" description="HTH luxR-type" evidence="4">
    <location>
        <begin position="10"/>
        <end position="75"/>
    </location>
</feature>
<evidence type="ECO:0000259" key="4">
    <source>
        <dbReference type="PROSITE" id="PS50043"/>
    </source>
</evidence>
<evidence type="ECO:0000256" key="1">
    <source>
        <dbReference type="ARBA" id="ARBA00023015"/>
    </source>
</evidence>
<dbReference type="InterPro" id="IPR000792">
    <property type="entry name" value="Tscrpt_reg_LuxR_C"/>
</dbReference>
<evidence type="ECO:0000256" key="2">
    <source>
        <dbReference type="ARBA" id="ARBA00023125"/>
    </source>
</evidence>
<name>A0A645DT34_9ZZZZ</name>
<reference evidence="5" key="1">
    <citation type="submission" date="2019-08" db="EMBL/GenBank/DDBJ databases">
        <authorList>
            <person name="Kucharzyk K."/>
            <person name="Murdoch R.W."/>
            <person name="Higgins S."/>
            <person name="Loffler F."/>
        </authorList>
    </citation>
    <scope>NUCLEOTIDE SEQUENCE</scope>
</reference>
<dbReference type="CDD" id="cd06170">
    <property type="entry name" value="LuxR_C_like"/>
    <property type="match status" value="1"/>
</dbReference>
<dbReference type="SUPFAM" id="SSF46894">
    <property type="entry name" value="C-terminal effector domain of the bipartite response regulators"/>
    <property type="match status" value="1"/>
</dbReference>
<organism evidence="5">
    <name type="scientific">bioreactor metagenome</name>
    <dbReference type="NCBI Taxonomy" id="1076179"/>
    <lineage>
        <taxon>unclassified sequences</taxon>
        <taxon>metagenomes</taxon>
        <taxon>ecological metagenomes</taxon>
    </lineage>
</organism>